<accession>A0A2T6BHX2</accession>
<comment type="caution">
    <text evidence="2">The sequence shown here is derived from an EMBL/GenBank/DDBJ whole genome shotgun (WGS) entry which is preliminary data.</text>
</comment>
<dbReference type="AlphaFoldDB" id="A0A2T6BHX2"/>
<protein>
    <recommendedName>
        <fullName evidence="1">VWFA domain-containing protein</fullName>
    </recommendedName>
</protein>
<feature type="domain" description="VWFA" evidence="1">
    <location>
        <begin position="225"/>
        <end position="394"/>
    </location>
</feature>
<dbReference type="Proteomes" id="UP000243978">
    <property type="component" value="Unassembled WGS sequence"/>
</dbReference>
<evidence type="ECO:0000259" key="1">
    <source>
        <dbReference type="SMART" id="SM00327"/>
    </source>
</evidence>
<dbReference type="Pfam" id="PF05762">
    <property type="entry name" value="VWA_CoxE"/>
    <property type="match status" value="1"/>
</dbReference>
<dbReference type="CDD" id="cd00198">
    <property type="entry name" value="vWFA"/>
    <property type="match status" value="1"/>
</dbReference>
<evidence type="ECO:0000313" key="3">
    <source>
        <dbReference type="Proteomes" id="UP000243978"/>
    </source>
</evidence>
<name>A0A2T6BHX2_9RHOB</name>
<dbReference type="EMBL" id="QBKS01000001">
    <property type="protein sequence ID" value="PTX55654.1"/>
    <property type="molecule type" value="Genomic_DNA"/>
</dbReference>
<dbReference type="Gene3D" id="3.40.50.410">
    <property type="entry name" value="von Willebrand factor, type A domain"/>
    <property type="match status" value="1"/>
</dbReference>
<dbReference type="RefSeq" id="WP_107843923.1">
    <property type="nucleotide sequence ID" value="NZ_QBKS01000001.1"/>
</dbReference>
<proteinExistence type="predicted"/>
<dbReference type="SMART" id="SM00327">
    <property type="entry name" value="VWA"/>
    <property type="match status" value="1"/>
</dbReference>
<organism evidence="2 3">
    <name type="scientific">Litoreibacter ponti</name>
    <dbReference type="NCBI Taxonomy" id="1510457"/>
    <lineage>
        <taxon>Bacteria</taxon>
        <taxon>Pseudomonadati</taxon>
        <taxon>Pseudomonadota</taxon>
        <taxon>Alphaproteobacteria</taxon>
        <taxon>Rhodobacterales</taxon>
        <taxon>Roseobacteraceae</taxon>
        <taxon>Litoreibacter</taxon>
    </lineage>
</organism>
<dbReference type="InterPro" id="IPR011195">
    <property type="entry name" value="UCP010256"/>
</dbReference>
<dbReference type="PANTHER" id="PTHR39338">
    <property type="entry name" value="BLL5662 PROTEIN-RELATED"/>
    <property type="match status" value="1"/>
</dbReference>
<dbReference type="InterPro" id="IPR008912">
    <property type="entry name" value="Uncharacterised_CoxE"/>
</dbReference>
<dbReference type="PANTHER" id="PTHR39338:SF6">
    <property type="entry name" value="BLL5662 PROTEIN"/>
    <property type="match status" value="1"/>
</dbReference>
<dbReference type="PIRSF" id="PIRSF010256">
    <property type="entry name" value="CoxE_vWa"/>
    <property type="match status" value="1"/>
</dbReference>
<keyword evidence="3" id="KW-1185">Reference proteome</keyword>
<sequence length="416" mass="46721">MPEYLPLDVPEDGKLADNITWFARALRAAGLPVGPGRVLDAIRAVEAAGFTERQDFYHVLQACFVSRPEHRATFQQIFRLFWRDPRYLEHMIAALTPAIRGVQEDRKARAAEKRAAEALLDGVNREIETQENEDGGTEIEIDASRTMSAEERLRSLDFEQMSNDEMARAKRMLAKLSLPVKPLLSRRTAASPRGAQVDWRQTLRRSMRQGGDIQQVALKTQTQRWPNLVALCDISGSMSQYSRAVLHFLHAVSNEKGAGWAKVHAFTFGTRLTNITRHLRTRDVDAALAAAGAQAQDWEGGTRIGRCLHEFNRDWSRRVMGGGAVVLLITDGLDRDDPDALEHEMRRLQLTARKVIWLNPLLRWDEFAPKARGIQAMLPHVDSFRAGHNIAALEGLAEAISRPDDAGEKARLMAQL</sequence>
<evidence type="ECO:0000313" key="2">
    <source>
        <dbReference type="EMBL" id="PTX55654.1"/>
    </source>
</evidence>
<reference evidence="2 3" key="1">
    <citation type="submission" date="2018-04" db="EMBL/GenBank/DDBJ databases">
        <title>Genomic Encyclopedia of Archaeal and Bacterial Type Strains, Phase II (KMG-II): from individual species to whole genera.</title>
        <authorList>
            <person name="Goeker M."/>
        </authorList>
    </citation>
    <scope>NUCLEOTIDE SEQUENCE [LARGE SCALE GENOMIC DNA]</scope>
    <source>
        <strain evidence="2 3">DSM 100977</strain>
    </source>
</reference>
<dbReference type="SUPFAM" id="SSF53300">
    <property type="entry name" value="vWA-like"/>
    <property type="match status" value="1"/>
</dbReference>
<dbReference type="OrthoDB" id="9790469at2"/>
<dbReference type="InterPro" id="IPR002035">
    <property type="entry name" value="VWF_A"/>
</dbReference>
<gene>
    <name evidence="2" type="ORF">C8N43_0293</name>
</gene>
<dbReference type="InterPro" id="IPR036465">
    <property type="entry name" value="vWFA_dom_sf"/>
</dbReference>